<evidence type="ECO:0000313" key="15">
    <source>
        <dbReference type="EMBL" id="KAF2862122.1"/>
    </source>
</evidence>
<comment type="catalytic activity">
    <reaction evidence="12">
        <text>a 1,2-diacyl-sn-glycero-3-phosphocholine(in) = a 1,2-diacyl-sn-glycero-3-phosphocholine(out)</text>
        <dbReference type="Rhea" id="RHEA:38571"/>
        <dbReference type="ChEBI" id="CHEBI:57643"/>
    </reaction>
</comment>
<feature type="coiled-coil region" evidence="13">
    <location>
        <begin position="1210"/>
        <end position="1237"/>
    </location>
</feature>
<evidence type="ECO:0000256" key="2">
    <source>
        <dbReference type="ARBA" id="ARBA00004623"/>
    </source>
</evidence>
<feature type="region of interest" description="Disordered" evidence="14">
    <location>
        <begin position="447"/>
        <end position="501"/>
    </location>
</feature>
<evidence type="ECO:0000256" key="7">
    <source>
        <dbReference type="ARBA" id="ARBA00023006"/>
    </source>
</evidence>
<evidence type="ECO:0000256" key="14">
    <source>
        <dbReference type="SAM" id="MobiDB-lite"/>
    </source>
</evidence>
<feature type="region of interest" description="Disordered" evidence="14">
    <location>
        <begin position="370"/>
        <end position="427"/>
    </location>
</feature>
<evidence type="ECO:0000256" key="10">
    <source>
        <dbReference type="ARBA" id="ARBA00024479"/>
    </source>
</evidence>
<feature type="region of interest" description="Disordered" evidence="14">
    <location>
        <begin position="280"/>
        <end position="345"/>
    </location>
</feature>
<keyword evidence="9" id="KW-0472">Membrane</keyword>
<feature type="compositionally biased region" description="Polar residues" evidence="14">
    <location>
        <begin position="479"/>
        <end position="498"/>
    </location>
</feature>
<evidence type="ECO:0000256" key="6">
    <source>
        <dbReference type="ARBA" id="ARBA00022824"/>
    </source>
</evidence>
<dbReference type="GO" id="GO:0000422">
    <property type="term" value="P:autophagy of mitochondrion"/>
    <property type="evidence" value="ECO:0007669"/>
    <property type="project" value="TreeGrafter"/>
</dbReference>
<dbReference type="GO" id="GO:0061908">
    <property type="term" value="C:phagophore"/>
    <property type="evidence" value="ECO:0007669"/>
    <property type="project" value="TreeGrafter"/>
</dbReference>
<evidence type="ECO:0000256" key="3">
    <source>
        <dbReference type="ARBA" id="ARBA00009714"/>
    </source>
</evidence>
<name>A0A6A7C4F6_9PEZI</name>
<protein>
    <recommendedName>
        <fullName evidence="4">Autophagy-related protein 2</fullName>
    </recommendedName>
</protein>
<organism evidence="15 16">
    <name type="scientific">Piedraia hortae CBS 480.64</name>
    <dbReference type="NCBI Taxonomy" id="1314780"/>
    <lineage>
        <taxon>Eukaryota</taxon>
        <taxon>Fungi</taxon>
        <taxon>Dikarya</taxon>
        <taxon>Ascomycota</taxon>
        <taxon>Pezizomycotina</taxon>
        <taxon>Dothideomycetes</taxon>
        <taxon>Dothideomycetidae</taxon>
        <taxon>Capnodiales</taxon>
        <taxon>Piedraiaceae</taxon>
        <taxon>Piedraia</taxon>
    </lineage>
</organism>
<evidence type="ECO:0000256" key="9">
    <source>
        <dbReference type="ARBA" id="ARBA00023136"/>
    </source>
</evidence>
<dbReference type="PANTHER" id="PTHR13190:SF1">
    <property type="entry name" value="AUTOPHAGY-RELATED 2, ISOFORM A"/>
    <property type="match status" value="1"/>
</dbReference>
<dbReference type="GO" id="GO:0061709">
    <property type="term" value="P:reticulophagy"/>
    <property type="evidence" value="ECO:0007669"/>
    <property type="project" value="TreeGrafter"/>
</dbReference>
<dbReference type="Proteomes" id="UP000799421">
    <property type="component" value="Unassembled WGS sequence"/>
</dbReference>
<dbReference type="EMBL" id="MU005968">
    <property type="protein sequence ID" value="KAF2862122.1"/>
    <property type="molecule type" value="Genomic_DNA"/>
</dbReference>
<keyword evidence="13" id="KW-0175">Coiled coil</keyword>
<dbReference type="Pfam" id="PF13329">
    <property type="entry name" value="ATG2_CAD"/>
    <property type="match status" value="2"/>
</dbReference>
<evidence type="ECO:0000256" key="11">
    <source>
        <dbReference type="ARBA" id="ARBA00024615"/>
    </source>
</evidence>
<dbReference type="GO" id="GO:0061723">
    <property type="term" value="P:glycophagy"/>
    <property type="evidence" value="ECO:0007669"/>
    <property type="project" value="TreeGrafter"/>
</dbReference>
<evidence type="ECO:0000256" key="13">
    <source>
        <dbReference type="SAM" id="Coils"/>
    </source>
</evidence>
<evidence type="ECO:0000256" key="5">
    <source>
        <dbReference type="ARBA" id="ARBA00022448"/>
    </source>
</evidence>
<dbReference type="InterPro" id="IPR026849">
    <property type="entry name" value="ATG2"/>
</dbReference>
<feature type="region of interest" description="Disordered" evidence="14">
    <location>
        <begin position="156"/>
        <end position="175"/>
    </location>
</feature>
<comment type="subcellular location">
    <subcellularLocation>
        <location evidence="1">Endoplasmic reticulum membrane</location>
        <topology evidence="1">Peripheral membrane protein</topology>
    </subcellularLocation>
    <subcellularLocation>
        <location evidence="2">Preautophagosomal structure membrane</location>
        <topology evidence="2">Peripheral membrane protein</topology>
    </subcellularLocation>
</comment>
<keyword evidence="6" id="KW-0256">Endoplasmic reticulum</keyword>
<keyword evidence="7" id="KW-0072">Autophagy</keyword>
<dbReference type="PANTHER" id="PTHR13190">
    <property type="entry name" value="AUTOPHAGY-RELATED 2, ISOFORM A"/>
    <property type="match status" value="1"/>
</dbReference>
<feature type="compositionally biased region" description="Polar residues" evidence="14">
    <location>
        <begin position="413"/>
        <end position="422"/>
    </location>
</feature>
<dbReference type="GO" id="GO:0034045">
    <property type="term" value="C:phagophore assembly site membrane"/>
    <property type="evidence" value="ECO:0007669"/>
    <property type="project" value="UniProtKB-SubCell"/>
</dbReference>
<dbReference type="GO" id="GO:0043495">
    <property type="term" value="F:protein-membrane adaptor activity"/>
    <property type="evidence" value="ECO:0007669"/>
    <property type="project" value="TreeGrafter"/>
</dbReference>
<comment type="catalytic activity">
    <reaction evidence="11">
        <text>a 1,2-diacyl-sn-glycero-3-phosphoethanolamine(in) = a 1,2-diacyl-sn-glycero-3-phosphoethanolamine(out)</text>
        <dbReference type="Rhea" id="RHEA:38895"/>
        <dbReference type="ChEBI" id="CHEBI:64612"/>
    </reaction>
</comment>
<keyword evidence="8" id="KW-0445">Lipid transport</keyword>
<dbReference type="GO" id="GO:0000045">
    <property type="term" value="P:autophagosome assembly"/>
    <property type="evidence" value="ECO:0007669"/>
    <property type="project" value="TreeGrafter"/>
</dbReference>
<dbReference type="OrthoDB" id="18982at2759"/>
<keyword evidence="16" id="KW-1185">Reference proteome</keyword>
<comment type="similarity">
    <text evidence="3">Belongs to the ATG2 family.</text>
</comment>
<evidence type="ECO:0000256" key="1">
    <source>
        <dbReference type="ARBA" id="ARBA00004406"/>
    </source>
</evidence>
<accession>A0A6A7C4F6</accession>
<gene>
    <name evidence="15" type="ORF">K470DRAFT_229359</name>
</gene>
<dbReference type="GO" id="GO:0006869">
    <property type="term" value="P:lipid transport"/>
    <property type="evidence" value="ECO:0007669"/>
    <property type="project" value="UniProtKB-KW"/>
</dbReference>
<proteinExistence type="inferred from homology"/>
<reference evidence="15" key="1">
    <citation type="journal article" date="2020" name="Stud. Mycol.">
        <title>101 Dothideomycetes genomes: a test case for predicting lifestyles and emergence of pathogens.</title>
        <authorList>
            <person name="Haridas S."/>
            <person name="Albert R."/>
            <person name="Binder M."/>
            <person name="Bloem J."/>
            <person name="Labutti K."/>
            <person name="Salamov A."/>
            <person name="Andreopoulos B."/>
            <person name="Baker S."/>
            <person name="Barry K."/>
            <person name="Bills G."/>
            <person name="Bluhm B."/>
            <person name="Cannon C."/>
            <person name="Castanera R."/>
            <person name="Culley D."/>
            <person name="Daum C."/>
            <person name="Ezra D."/>
            <person name="Gonzalez J."/>
            <person name="Henrissat B."/>
            <person name="Kuo A."/>
            <person name="Liang C."/>
            <person name="Lipzen A."/>
            <person name="Lutzoni F."/>
            <person name="Magnuson J."/>
            <person name="Mondo S."/>
            <person name="Nolan M."/>
            <person name="Ohm R."/>
            <person name="Pangilinan J."/>
            <person name="Park H.-J."/>
            <person name="Ramirez L."/>
            <person name="Alfaro M."/>
            <person name="Sun H."/>
            <person name="Tritt A."/>
            <person name="Yoshinaga Y."/>
            <person name="Zwiers L.-H."/>
            <person name="Turgeon B."/>
            <person name="Goodwin S."/>
            <person name="Spatafora J."/>
            <person name="Crous P."/>
            <person name="Grigoriev I."/>
        </authorList>
    </citation>
    <scope>NUCLEOTIDE SEQUENCE</scope>
    <source>
        <strain evidence="15">CBS 480.64</strain>
    </source>
</reference>
<feature type="region of interest" description="Disordered" evidence="14">
    <location>
        <begin position="1275"/>
        <end position="1296"/>
    </location>
</feature>
<comment type="catalytic activity">
    <reaction evidence="10">
        <text>a 1,2-diacyl-sn-glycero-3-phospho-L-serine(in) = a 1,2-diacyl-sn-glycero-3-phospho-L-serine(out)</text>
        <dbReference type="Rhea" id="RHEA:38663"/>
        <dbReference type="ChEBI" id="CHEBI:57262"/>
    </reaction>
</comment>
<feature type="compositionally biased region" description="Polar residues" evidence="14">
    <location>
        <begin position="1275"/>
        <end position="1290"/>
    </location>
</feature>
<dbReference type="GO" id="GO:0034727">
    <property type="term" value="P:piecemeal microautophagy of the nucleus"/>
    <property type="evidence" value="ECO:0007669"/>
    <property type="project" value="TreeGrafter"/>
</dbReference>
<evidence type="ECO:0000256" key="4">
    <source>
        <dbReference type="ARBA" id="ARBA00018070"/>
    </source>
</evidence>
<sequence length="1737" mass="193260">MSWWQGKFLNYSLRHILSRSGFLDEKAIESHDFDIKLGRNNVIELKNVGLNIQKLSQLIQLPPCLRIQTARVLLLRLTIPTDFWQSSIQVEVDGIHLSVEYDELSSRLQSPNLHRGFIRISDNPQASIVHEITQSFIQHEPEQTIRDVKTSVSIVESPFNDDDDDDDDDADTAGTGVGVGMPSFLDSFARGIASRIQLQLKNIVASLELCIPTHGQAPESITLQLRIGEINVGRVCTASMTADDTLLEDQNQQEQTLLHPSPLRTSRVVSPLRWSVQSSHRSSSASSYHMGNSQKLRSPSPVRFSTPEEGLYQAVNRRSQSRRNGSEDSESELPFAVAGTKEGSGGQVVADADASMYMSAITTASTLHVPGSWDLQDSTHVDPNPPYRPPSLGQPCLQRADSPGPKSDVATPRAQSPRSNELPSREPHAKLLLAVDQIMIYIPQFDKESEESEESTVQDQHSQRPERIPGSFSVYSERGTYSQVSEPLSQEDSGSTMWSLKPVSRRRQTRIVVDSVKGTVDLKSANLLLKAAALVTANIPAQEMQSETSVESDTSALSLALSIQRHRGKQRPLLDISTEMLPVKIGINVAAVEAVLGKIGNFIDDMQKPGPHVDPRRGVRFEETKPKALASTELKITGVIYGVKTTLQGQASAVGLRTSKIKFLHREYGSAATVSKIEITGPKESSESLSMRMELESLRVDYLTVPEDKDLERLISLITPSNDKYDNDDDIMVDTLLRQRRQGGLARVAIGNVKVNVVELACAEALKQLGDEVGTLSTLAKFIPNDDRPGPLTLARVRNFAAHCPVNERFGKLQVVIQDFHCAHVAMPSLLAFSIREVSAHRSGYGVLVRPLLTSDDAFRPPMVMMRTLGDEVEPVNKLKLFNLCLEYSVPTLVALVDRDLEEVAVDLAESIISHAAEDIQEVKPIKINLLLHDSGVRLASEDMSASAVVVFNDANLLAQSPFDNGIIVSLLLRRSGMYLTDGTKVPQTKPRRLSFDAMLPDAHVTNALGEEGYVSIGSIRQLEATLGLDKKQKTTEVDVKSDLILLETCADSTQTLLELVGGLAPPSPPSKQQQYLTEPMTIQDMMSSFTGEPEEKAEERVESKGSGMLFDAEEDDPFEMPEMSVDDGLDDRSLMQELMKQCDASANVGGAVDIELYEVDDLGLGYRLDQSRQGKLQTERPQKAPVQARVRDVNFVWHLHDGYDWPGTREKMTQAIEELEMRLEQRRARVDHEEEEPVIEDELLNSVYIGIPAHSDVQETRRQINHGIDEMATETESIPYSAPSRQSVSERQKKRRLELSRSRMHKASFDIQGLSADLELFPDAEDIVNTIDVRVNMFEIYDNVPTSTWRKFVTILHVGSRERELAKPMIHLEMQTVKTLRNFSASELLLNISVLPLRLHVDQDALDFIVRFFDFKPSNATVKPPANEPFIQRLEVSDVDLLLDYKPKRVDYASLHSGHTSEFMNFATLVDAPIKLRHTIVYGLRGFTPIHKTLNDIWLPDVTRHQLPPILGGISPFRHLTNVGTAFKNVITIPIKEYRKDGRLVRSIQKGTVQFSRTASSELARFGATVAIGTQNLLQNTETLLSSAAARRSSRDCTSERRLVSRYANQPAGLLPGIRDAMRQLERDLLTARDAFVAVQGDIADDQPVTTTVARHAPILLLRPVIGATGAVGKTLLGVGNQIDREGLKRNDEVRLSFYPLGWGCANRNRNIKFKIERRHFGQFGWEYVCYRGALV</sequence>
<evidence type="ECO:0000256" key="8">
    <source>
        <dbReference type="ARBA" id="ARBA00023055"/>
    </source>
</evidence>
<evidence type="ECO:0000256" key="12">
    <source>
        <dbReference type="ARBA" id="ARBA00024631"/>
    </source>
</evidence>
<evidence type="ECO:0000313" key="16">
    <source>
        <dbReference type="Proteomes" id="UP000799421"/>
    </source>
</evidence>
<dbReference type="GO" id="GO:0005789">
    <property type="term" value="C:endoplasmic reticulum membrane"/>
    <property type="evidence" value="ECO:0007669"/>
    <property type="project" value="UniProtKB-SubCell"/>
</dbReference>
<feature type="compositionally biased region" description="Acidic residues" evidence="14">
    <location>
        <begin position="159"/>
        <end position="171"/>
    </location>
</feature>
<keyword evidence="5" id="KW-0813">Transport</keyword>
<dbReference type="GO" id="GO:0032266">
    <property type="term" value="F:phosphatidylinositol-3-phosphate binding"/>
    <property type="evidence" value="ECO:0007669"/>
    <property type="project" value="TreeGrafter"/>
</dbReference>